<reference evidence="2 3" key="1">
    <citation type="submission" date="2013-11" db="EMBL/GenBank/DDBJ databases">
        <title>The Genome Sequence of Phytophthora parasitica P10297.</title>
        <authorList>
            <consortium name="The Broad Institute Genomics Platform"/>
            <person name="Russ C."/>
            <person name="Tyler B."/>
            <person name="Panabieres F."/>
            <person name="Shan W."/>
            <person name="Tripathy S."/>
            <person name="Grunwald N."/>
            <person name="Machado M."/>
            <person name="Johnson C.S."/>
            <person name="Walker B."/>
            <person name="Young S.K."/>
            <person name="Zeng Q."/>
            <person name="Gargeya S."/>
            <person name="Fitzgerald M."/>
            <person name="Haas B."/>
            <person name="Abouelleil A."/>
            <person name="Allen A.W."/>
            <person name="Alvarado L."/>
            <person name="Arachchi H.M."/>
            <person name="Berlin A.M."/>
            <person name="Chapman S.B."/>
            <person name="Gainer-Dewar J."/>
            <person name="Goldberg J."/>
            <person name="Griggs A."/>
            <person name="Gujja S."/>
            <person name="Hansen M."/>
            <person name="Howarth C."/>
            <person name="Imamovic A."/>
            <person name="Ireland A."/>
            <person name="Larimer J."/>
            <person name="McCowan C."/>
            <person name="Murphy C."/>
            <person name="Pearson M."/>
            <person name="Poon T.W."/>
            <person name="Priest M."/>
            <person name="Roberts A."/>
            <person name="Saif S."/>
            <person name="Shea T."/>
            <person name="Sisk P."/>
            <person name="Sykes S."/>
            <person name="Wortman J."/>
            <person name="Nusbaum C."/>
            <person name="Birren B."/>
        </authorList>
    </citation>
    <scope>NUCLEOTIDE SEQUENCE [LARGE SCALE GENOMIC DNA]</scope>
    <source>
        <strain evidence="2 3">P10297</strain>
    </source>
</reference>
<feature type="region of interest" description="Disordered" evidence="1">
    <location>
        <begin position="1"/>
        <end position="26"/>
    </location>
</feature>
<protein>
    <submittedName>
        <fullName evidence="2">Uncharacterized protein</fullName>
    </submittedName>
</protein>
<name>W2Y146_PHYNI</name>
<feature type="compositionally biased region" description="Low complexity" evidence="1">
    <location>
        <begin position="1"/>
        <end position="23"/>
    </location>
</feature>
<evidence type="ECO:0000313" key="3">
    <source>
        <dbReference type="Proteomes" id="UP000018948"/>
    </source>
</evidence>
<sequence length="67" mass="7332">MTQSPSSTPVVPAPVPTGTAPTSHDGMIMEDTEQAHPCSNNGKRSFDRDLKTQTQSLHWDRLDLQIA</sequence>
<organism evidence="2 3">
    <name type="scientific">Phytophthora nicotianae P10297</name>
    <dbReference type="NCBI Taxonomy" id="1317064"/>
    <lineage>
        <taxon>Eukaryota</taxon>
        <taxon>Sar</taxon>
        <taxon>Stramenopiles</taxon>
        <taxon>Oomycota</taxon>
        <taxon>Peronosporomycetes</taxon>
        <taxon>Peronosporales</taxon>
        <taxon>Peronosporaceae</taxon>
        <taxon>Phytophthora</taxon>
    </lineage>
</organism>
<dbReference type="EMBL" id="ANIY01004659">
    <property type="protein sequence ID" value="ETP28462.1"/>
    <property type="molecule type" value="Genomic_DNA"/>
</dbReference>
<evidence type="ECO:0000256" key="1">
    <source>
        <dbReference type="SAM" id="MobiDB-lite"/>
    </source>
</evidence>
<evidence type="ECO:0000313" key="2">
    <source>
        <dbReference type="EMBL" id="ETP28462.1"/>
    </source>
</evidence>
<dbReference type="AlphaFoldDB" id="W2Y146"/>
<comment type="caution">
    <text evidence="2">The sequence shown here is derived from an EMBL/GenBank/DDBJ whole genome shotgun (WGS) entry which is preliminary data.</text>
</comment>
<gene>
    <name evidence="2" type="ORF">F442_22244</name>
</gene>
<accession>W2Y146</accession>
<proteinExistence type="predicted"/>
<dbReference type="Proteomes" id="UP000018948">
    <property type="component" value="Unassembled WGS sequence"/>
</dbReference>